<comment type="caution">
    <text evidence="3">The sequence shown here is derived from an EMBL/GenBank/DDBJ whole genome shotgun (WGS) entry which is preliminary data.</text>
</comment>
<dbReference type="PANTHER" id="PTHR30185">
    <property type="entry name" value="CRYPTIC BETA-GLUCOSIDE BGL OPERON ANTITERMINATOR"/>
    <property type="match status" value="1"/>
</dbReference>
<keyword evidence="2" id="KW-0804">Transcription</keyword>
<dbReference type="InterPro" id="IPR050661">
    <property type="entry name" value="BglG_antiterminators"/>
</dbReference>
<evidence type="ECO:0000256" key="2">
    <source>
        <dbReference type="ARBA" id="ARBA00023163"/>
    </source>
</evidence>
<name>A0A345S4D4_STRSU</name>
<keyword evidence="1" id="KW-0805">Transcription regulation</keyword>
<dbReference type="InterPro" id="IPR016152">
    <property type="entry name" value="PTrfase/Anion_transptr"/>
</dbReference>
<dbReference type="Gene3D" id="1.10.10.10">
    <property type="entry name" value="Winged helix-like DNA-binding domain superfamily/Winged helix DNA-binding domain"/>
    <property type="match status" value="1"/>
</dbReference>
<dbReference type="SUPFAM" id="SSF55804">
    <property type="entry name" value="Phoshotransferase/anion transport protein"/>
    <property type="match status" value="1"/>
</dbReference>
<evidence type="ECO:0000313" key="4">
    <source>
        <dbReference type="Proteomes" id="UP000305768"/>
    </source>
</evidence>
<dbReference type="InterPro" id="IPR036388">
    <property type="entry name" value="WH-like_DNA-bd_sf"/>
</dbReference>
<evidence type="ECO:0000313" key="3">
    <source>
        <dbReference type="EMBL" id="TII09286.1"/>
    </source>
</evidence>
<evidence type="ECO:0000256" key="1">
    <source>
        <dbReference type="ARBA" id="ARBA00023015"/>
    </source>
</evidence>
<dbReference type="InterPro" id="IPR013196">
    <property type="entry name" value="HTH_11"/>
</dbReference>
<dbReference type="Pfam" id="PF08279">
    <property type="entry name" value="HTH_11"/>
    <property type="match status" value="1"/>
</dbReference>
<protein>
    <submittedName>
        <fullName evidence="3">HTH domain-containing protein</fullName>
    </submittedName>
</protein>
<dbReference type="InterPro" id="IPR036390">
    <property type="entry name" value="WH_DNA-bd_sf"/>
</dbReference>
<gene>
    <name evidence="3" type="ORF">FAJ34_00990</name>
</gene>
<dbReference type="EMBL" id="SSXP01000001">
    <property type="protein sequence ID" value="TII09286.1"/>
    <property type="molecule type" value="Genomic_DNA"/>
</dbReference>
<proteinExistence type="predicted"/>
<reference evidence="3 4" key="1">
    <citation type="submission" date="2019-04" db="EMBL/GenBank/DDBJ databases">
        <title>Genome analysis of Streptococcus suis strain WUSS425.</title>
        <authorList>
            <person name="Chen H."/>
            <person name="Gao X."/>
            <person name="Wu Z."/>
        </authorList>
    </citation>
    <scope>NUCLEOTIDE SEQUENCE [LARGE SCALE GENOMIC DNA]</scope>
    <source>
        <strain evidence="3 4">WUSS425</strain>
    </source>
</reference>
<organism evidence="3 4">
    <name type="scientific">Streptococcus suis</name>
    <dbReference type="NCBI Taxonomy" id="1307"/>
    <lineage>
        <taxon>Bacteria</taxon>
        <taxon>Bacillati</taxon>
        <taxon>Bacillota</taxon>
        <taxon>Bacilli</taxon>
        <taxon>Lactobacillales</taxon>
        <taxon>Streptococcaceae</taxon>
        <taxon>Streptococcus</taxon>
    </lineage>
</organism>
<dbReference type="AlphaFoldDB" id="A0A345S4D4"/>
<dbReference type="Proteomes" id="UP000305768">
    <property type="component" value="Unassembled WGS sequence"/>
</dbReference>
<dbReference type="RefSeq" id="WP_105143645.1">
    <property type="nucleotide sequence ID" value="NZ_CP030125.1"/>
</dbReference>
<dbReference type="SUPFAM" id="SSF46785">
    <property type="entry name" value="Winged helix' DNA-binding domain"/>
    <property type="match status" value="1"/>
</dbReference>
<accession>A0A345S4D4</accession>
<sequence>MSLELNKKAFLYYLSSHASVSYDSLEERLNLSRHSLKLLIEGLLYSYDHIFSIQEQGGKLSLHIFDEEAFKILVTEDLLLSTDLNSFHKRQAIFFQTLLETDDFISADVIAEELGISRRSLSRDINRMKEVLLTYQLDLESKSGVGIKLVGTELNKRLLYLYEVMDYLEHELELPHELLATYADFMDNHRFPLDVERTFLSTLKLTILRKEKAVGEEGLSWFTSQDKLDLPSIFYDILAYFLGREISRAEKAFLTFPMQIGLLASEIGRPDILAMAEEVLGLTVQEFGISLDIEESALILQRHLVYMLNRSVMKWQFTEISLREQLIQSSFSKVVSQFFVERVMERTGLSISDKEVVLLAAWMELLLARKSKPLIAKVAVITQSGQSFSYLVDNQIRQIFNSEVQLDFLDLANHPPYEELNRTYDLIFTDNLLYSQELFQPFLSLSLVTKENQAEREALERTVLGRKIQMHCQVELARFDEGKSYEDNRQALLEQLVAKQVIGQEVADKLQEKEAAHPAISENGYAYPHLTDASLEQIILVVPVQDSLHLSSQTGLAVHDFVLIFVPSELDDFNQDLLFNIFDNTFRMGKRSHIKGRLGIDQRSDMLTL</sequence>
<dbReference type="PANTHER" id="PTHR30185:SF18">
    <property type="entry name" value="TRANSCRIPTIONAL REGULATOR MTLR"/>
    <property type="match status" value="1"/>
</dbReference>